<dbReference type="Proteomes" id="UP000649829">
    <property type="component" value="Unassembled WGS sequence"/>
</dbReference>
<dbReference type="GO" id="GO:0006355">
    <property type="term" value="P:regulation of DNA-templated transcription"/>
    <property type="evidence" value="ECO:0007669"/>
    <property type="project" value="InterPro"/>
</dbReference>
<sequence length="230" mass="25828">MRILITETSWIMATIAKLMRDEGFLVSEAADAEDVLTHVAQCQYDAVLFDPDLPDMDGSDLIRRLRSRAPQLPILLFSREVSHRDRLRGLAIGADDVIAWPFDGAEIAARVRAFARRARGFASSTPEFCGLRIDFDRRRVSFAGHSIHLTRLEYELVETLALANGRLLGREALITRLYGWEDEPDWKILDVYICRIRAKLATLDAPAQLIATSFGQGYRINLLADALVAA</sequence>
<dbReference type="GO" id="GO:0000976">
    <property type="term" value="F:transcription cis-regulatory region binding"/>
    <property type="evidence" value="ECO:0007669"/>
    <property type="project" value="TreeGrafter"/>
</dbReference>
<feature type="DNA-binding region" description="OmpR/PhoB-type" evidence="7">
    <location>
        <begin position="123"/>
        <end position="222"/>
    </location>
</feature>
<reference evidence="10" key="1">
    <citation type="journal article" date="2014" name="Int. J. Syst. Evol. Microbiol.">
        <title>Complete genome sequence of Corynebacterium casei LMG S-19264T (=DSM 44701T), isolated from a smear-ripened cheese.</title>
        <authorList>
            <consortium name="US DOE Joint Genome Institute (JGI-PGF)"/>
            <person name="Walter F."/>
            <person name="Albersmeier A."/>
            <person name="Kalinowski J."/>
            <person name="Ruckert C."/>
        </authorList>
    </citation>
    <scope>NUCLEOTIDE SEQUENCE</scope>
    <source>
        <strain evidence="10">CGMCC 1.6293</strain>
    </source>
</reference>
<evidence type="ECO:0000256" key="2">
    <source>
        <dbReference type="ARBA" id="ARBA00023012"/>
    </source>
</evidence>
<dbReference type="PANTHER" id="PTHR48111:SF22">
    <property type="entry name" value="REGULATOR OF RPOS"/>
    <property type="match status" value="1"/>
</dbReference>
<dbReference type="GO" id="GO:0005829">
    <property type="term" value="C:cytosol"/>
    <property type="evidence" value="ECO:0007669"/>
    <property type="project" value="TreeGrafter"/>
</dbReference>
<keyword evidence="5" id="KW-0804">Transcription</keyword>
<protein>
    <submittedName>
        <fullName evidence="10">DNA-binding response regulator</fullName>
    </submittedName>
</protein>
<dbReference type="Gene3D" id="1.10.10.10">
    <property type="entry name" value="Winged helix-like DNA-binding domain superfamily/Winged helix DNA-binding domain"/>
    <property type="match status" value="1"/>
</dbReference>
<dbReference type="AlphaFoldDB" id="A0A917WET0"/>
<evidence type="ECO:0000256" key="6">
    <source>
        <dbReference type="PROSITE-ProRule" id="PRU00169"/>
    </source>
</evidence>
<proteinExistence type="predicted"/>
<evidence type="ECO:0000313" key="10">
    <source>
        <dbReference type="EMBL" id="GGL98018.1"/>
    </source>
</evidence>
<feature type="domain" description="Response regulatory" evidence="8">
    <location>
        <begin position="2"/>
        <end position="115"/>
    </location>
</feature>
<keyword evidence="1 6" id="KW-0597">Phosphoprotein</keyword>
<dbReference type="Gene3D" id="3.40.50.2300">
    <property type="match status" value="1"/>
</dbReference>
<evidence type="ECO:0000259" key="8">
    <source>
        <dbReference type="PROSITE" id="PS50110"/>
    </source>
</evidence>
<dbReference type="PANTHER" id="PTHR48111">
    <property type="entry name" value="REGULATOR OF RPOS"/>
    <property type="match status" value="1"/>
</dbReference>
<dbReference type="InterPro" id="IPR001867">
    <property type="entry name" value="OmpR/PhoB-type_DNA-bd"/>
</dbReference>
<dbReference type="CDD" id="cd00383">
    <property type="entry name" value="trans_reg_C"/>
    <property type="match status" value="1"/>
</dbReference>
<reference evidence="10" key="2">
    <citation type="submission" date="2020-09" db="EMBL/GenBank/DDBJ databases">
        <authorList>
            <person name="Sun Q."/>
            <person name="Zhou Y."/>
        </authorList>
    </citation>
    <scope>NUCLEOTIDE SEQUENCE</scope>
    <source>
        <strain evidence="10">CGMCC 1.6293</strain>
    </source>
</reference>
<dbReference type="SUPFAM" id="SSF52172">
    <property type="entry name" value="CheY-like"/>
    <property type="match status" value="1"/>
</dbReference>
<dbReference type="Pfam" id="PF00486">
    <property type="entry name" value="Trans_reg_C"/>
    <property type="match status" value="1"/>
</dbReference>
<dbReference type="RefSeq" id="WP_051630833.1">
    <property type="nucleotide sequence ID" value="NZ_BMLF01000001.1"/>
</dbReference>
<dbReference type="PROSITE" id="PS50110">
    <property type="entry name" value="RESPONSE_REGULATORY"/>
    <property type="match status" value="1"/>
</dbReference>
<evidence type="ECO:0000313" key="11">
    <source>
        <dbReference type="Proteomes" id="UP000649829"/>
    </source>
</evidence>
<feature type="modified residue" description="4-aspartylphosphate" evidence="6">
    <location>
        <position position="50"/>
    </location>
</feature>
<dbReference type="SMART" id="SM00862">
    <property type="entry name" value="Trans_reg_C"/>
    <property type="match status" value="1"/>
</dbReference>
<organism evidence="10 11">
    <name type="scientific">Pseudooceanicola nanhaiensis</name>
    <dbReference type="NCBI Taxonomy" id="375761"/>
    <lineage>
        <taxon>Bacteria</taxon>
        <taxon>Pseudomonadati</taxon>
        <taxon>Pseudomonadota</taxon>
        <taxon>Alphaproteobacteria</taxon>
        <taxon>Rhodobacterales</taxon>
        <taxon>Paracoccaceae</taxon>
        <taxon>Pseudooceanicola</taxon>
    </lineage>
</organism>
<evidence type="ECO:0000256" key="3">
    <source>
        <dbReference type="ARBA" id="ARBA00023015"/>
    </source>
</evidence>
<dbReference type="InterPro" id="IPR011006">
    <property type="entry name" value="CheY-like_superfamily"/>
</dbReference>
<dbReference type="GO" id="GO:0000156">
    <property type="term" value="F:phosphorelay response regulator activity"/>
    <property type="evidence" value="ECO:0007669"/>
    <property type="project" value="TreeGrafter"/>
</dbReference>
<accession>A0A917WET0</accession>
<dbReference type="SMART" id="SM00448">
    <property type="entry name" value="REC"/>
    <property type="match status" value="1"/>
</dbReference>
<gene>
    <name evidence="10" type="ORF">GCM10011534_20100</name>
</gene>
<name>A0A917WET0_9RHOB</name>
<keyword evidence="11" id="KW-1185">Reference proteome</keyword>
<keyword evidence="3" id="KW-0805">Transcription regulation</keyword>
<evidence type="ECO:0000256" key="7">
    <source>
        <dbReference type="PROSITE-ProRule" id="PRU01091"/>
    </source>
</evidence>
<dbReference type="GO" id="GO:0032993">
    <property type="term" value="C:protein-DNA complex"/>
    <property type="evidence" value="ECO:0007669"/>
    <property type="project" value="TreeGrafter"/>
</dbReference>
<keyword evidence="4 7" id="KW-0238">DNA-binding</keyword>
<evidence type="ECO:0000256" key="5">
    <source>
        <dbReference type="ARBA" id="ARBA00023163"/>
    </source>
</evidence>
<feature type="domain" description="OmpR/PhoB-type" evidence="9">
    <location>
        <begin position="123"/>
        <end position="222"/>
    </location>
</feature>
<evidence type="ECO:0000256" key="4">
    <source>
        <dbReference type="ARBA" id="ARBA00023125"/>
    </source>
</evidence>
<dbReference type="PROSITE" id="PS51755">
    <property type="entry name" value="OMPR_PHOB"/>
    <property type="match status" value="1"/>
</dbReference>
<keyword evidence="2" id="KW-0902">Two-component regulatory system</keyword>
<comment type="caution">
    <text evidence="10">The sequence shown here is derived from an EMBL/GenBank/DDBJ whole genome shotgun (WGS) entry which is preliminary data.</text>
</comment>
<dbReference type="InterPro" id="IPR001789">
    <property type="entry name" value="Sig_transdc_resp-reg_receiver"/>
</dbReference>
<evidence type="ECO:0000256" key="1">
    <source>
        <dbReference type="ARBA" id="ARBA00022553"/>
    </source>
</evidence>
<dbReference type="InterPro" id="IPR036388">
    <property type="entry name" value="WH-like_DNA-bd_sf"/>
</dbReference>
<dbReference type="Pfam" id="PF00072">
    <property type="entry name" value="Response_reg"/>
    <property type="match status" value="1"/>
</dbReference>
<dbReference type="Gene3D" id="6.10.250.690">
    <property type="match status" value="1"/>
</dbReference>
<dbReference type="EMBL" id="BMLF01000001">
    <property type="protein sequence ID" value="GGL98018.1"/>
    <property type="molecule type" value="Genomic_DNA"/>
</dbReference>
<evidence type="ECO:0000259" key="9">
    <source>
        <dbReference type="PROSITE" id="PS51755"/>
    </source>
</evidence>
<dbReference type="InterPro" id="IPR039420">
    <property type="entry name" value="WalR-like"/>
</dbReference>